<comment type="caution">
    <text evidence="3">The sequence shown here is derived from an EMBL/GenBank/DDBJ whole genome shotgun (WGS) entry which is preliminary data.</text>
</comment>
<evidence type="ECO:0000256" key="2">
    <source>
        <dbReference type="SAM" id="SignalP"/>
    </source>
</evidence>
<feature type="compositionally biased region" description="Low complexity" evidence="1">
    <location>
        <begin position="16"/>
        <end position="29"/>
    </location>
</feature>
<protein>
    <recommendedName>
        <fullName evidence="5">Serine protease</fullName>
    </recommendedName>
</protein>
<organism evidence="3 4">
    <name type="scientific">Streptacidiphilus pinicola</name>
    <dbReference type="NCBI Taxonomy" id="2219663"/>
    <lineage>
        <taxon>Bacteria</taxon>
        <taxon>Bacillati</taxon>
        <taxon>Actinomycetota</taxon>
        <taxon>Actinomycetes</taxon>
        <taxon>Kitasatosporales</taxon>
        <taxon>Streptomycetaceae</taxon>
        <taxon>Streptacidiphilus</taxon>
    </lineage>
</organism>
<accession>A0A2X0JDN6</accession>
<sequence>MVLSAVGVTALLIGGTPSATATTPSRTPSVGETAGRTPHARGVRPSDPYDPASGHPYRHGVVPTRSGDAKMRSWVKAHDSAGVPVVPQTLSYGGGIGGVGVLDGKVKVYLVFYGSQWGAQGVNRRLDATFSGDPYGAAPVAQEMFKGVGTGGERWSADLTQWCDGPNVAAGATGCPVGARFIPYQSGGVLAGVWYDSARSPGSASGHQLGQVAVAAARHFGNTTPAANRQAYYVILSPHGTDPDHYLGQYCAWHDSTADPTLTGGAVASPYGNLAFSNQPYTMDAGASCGTGFVNSPGLWDGWTITLGHEWHEAMSDPLPAGGWTNNTSSSYNGEEDADECAWLTPRTPGGAADVAMGTGTFAEQSDWSNDTDSCTIAHPIVSHPVVGHEPGDVAVARGRAAG</sequence>
<gene>
    <name evidence="3" type="ORF">DN069_09620</name>
</gene>
<evidence type="ECO:0000313" key="3">
    <source>
        <dbReference type="EMBL" id="RAG85758.1"/>
    </source>
</evidence>
<feature type="signal peptide" evidence="2">
    <location>
        <begin position="1"/>
        <end position="21"/>
    </location>
</feature>
<feature type="chain" id="PRO_5016130627" description="Serine protease" evidence="2">
    <location>
        <begin position="22"/>
        <end position="403"/>
    </location>
</feature>
<name>A0A2X0JDN6_9ACTN</name>
<keyword evidence="4" id="KW-1185">Reference proteome</keyword>
<feature type="region of interest" description="Disordered" evidence="1">
    <location>
        <begin position="15"/>
        <end position="59"/>
    </location>
</feature>
<dbReference type="EMBL" id="QKYN01000037">
    <property type="protein sequence ID" value="RAG85758.1"/>
    <property type="molecule type" value="Genomic_DNA"/>
</dbReference>
<dbReference type="AlphaFoldDB" id="A0A2X0JDN6"/>
<evidence type="ECO:0008006" key="5">
    <source>
        <dbReference type="Google" id="ProtNLM"/>
    </source>
</evidence>
<evidence type="ECO:0000256" key="1">
    <source>
        <dbReference type="SAM" id="MobiDB-lite"/>
    </source>
</evidence>
<keyword evidence="2" id="KW-0732">Signal</keyword>
<evidence type="ECO:0000313" key="4">
    <source>
        <dbReference type="Proteomes" id="UP000248889"/>
    </source>
</evidence>
<reference evidence="3 4" key="1">
    <citation type="submission" date="2018-06" db="EMBL/GenBank/DDBJ databases">
        <title>Streptacidiphilus pinicola sp. nov., isolated from pine grove soil.</title>
        <authorList>
            <person name="Roh S.G."/>
            <person name="Park S."/>
            <person name="Kim M.-K."/>
            <person name="Yun B.-R."/>
            <person name="Park J."/>
            <person name="Kim M.J."/>
            <person name="Kim Y.S."/>
            <person name="Kim S.B."/>
        </authorList>
    </citation>
    <scope>NUCLEOTIDE SEQUENCE [LARGE SCALE GENOMIC DNA]</scope>
    <source>
        <strain evidence="3 4">MMS16-CNU450</strain>
    </source>
</reference>
<dbReference type="Proteomes" id="UP000248889">
    <property type="component" value="Unassembled WGS sequence"/>
</dbReference>
<proteinExistence type="predicted"/>